<dbReference type="AlphaFoldDB" id="A0A2N5NAZ5"/>
<evidence type="ECO:0000259" key="5">
    <source>
        <dbReference type="PROSITE" id="PS51918"/>
    </source>
</evidence>
<dbReference type="GO" id="GO:0003824">
    <property type="term" value="F:catalytic activity"/>
    <property type="evidence" value="ECO:0007669"/>
    <property type="project" value="InterPro"/>
</dbReference>
<keyword evidence="7" id="KW-1185">Reference proteome</keyword>
<gene>
    <name evidence="6" type="ORF">B8V81_1719</name>
</gene>
<dbReference type="PROSITE" id="PS51918">
    <property type="entry name" value="RADICAL_SAM"/>
    <property type="match status" value="1"/>
</dbReference>
<dbReference type="GO" id="GO:0051536">
    <property type="term" value="F:iron-sulfur cluster binding"/>
    <property type="evidence" value="ECO:0007669"/>
    <property type="project" value="UniProtKB-KW"/>
</dbReference>
<dbReference type="Pfam" id="PF04055">
    <property type="entry name" value="Radical_SAM"/>
    <property type="match status" value="1"/>
</dbReference>
<dbReference type="PANTHER" id="PTHR43432:SF3">
    <property type="entry name" value="SLR0285 PROTEIN"/>
    <property type="match status" value="1"/>
</dbReference>
<dbReference type="InterPro" id="IPR006638">
    <property type="entry name" value="Elp3/MiaA/NifB-like_rSAM"/>
</dbReference>
<reference evidence="6 7" key="1">
    <citation type="submission" date="2017-05" db="EMBL/GenBank/DDBJ databases">
        <title>Functional genome analysis of Paenibacillus pasadenensis strain R16: insights on endophytic life style and antifungal activity.</title>
        <authorList>
            <person name="Passera A."/>
            <person name="Marcolungo L."/>
            <person name="Casati P."/>
            <person name="Brasca M."/>
            <person name="Quaglino F."/>
            <person name="Delledonne M."/>
        </authorList>
    </citation>
    <scope>NUCLEOTIDE SEQUENCE [LARGE SCALE GENOMIC DNA]</scope>
    <source>
        <strain evidence="6 7">R16</strain>
    </source>
</reference>
<dbReference type="Proteomes" id="UP000234789">
    <property type="component" value="Unassembled WGS sequence"/>
</dbReference>
<dbReference type="SFLD" id="SFLDS00029">
    <property type="entry name" value="Radical_SAM"/>
    <property type="match status" value="1"/>
</dbReference>
<feature type="domain" description="Radical SAM core" evidence="5">
    <location>
        <begin position="21"/>
        <end position="270"/>
    </location>
</feature>
<evidence type="ECO:0000313" key="6">
    <source>
        <dbReference type="EMBL" id="PLT47495.1"/>
    </source>
</evidence>
<dbReference type="InterPro" id="IPR040086">
    <property type="entry name" value="MJ0683-like"/>
</dbReference>
<sequence length="365" mass="40189">MTAAKAELIRVKQLLTKVKEEKMLFRWSINPYRGCMHGCSFCYARAFHSFIGMGADEFQSRILVKENAAAALEGQLHRMAARHRFDLAAMARDIGHVAIGTATDPYQPAEGAHRITRECLKVLARYQVPVSITTRSPLILRDLDLLAQCRVLSVNFSLHTLDDRLIRSLEPGSPLSAPRLQALRELREAGLPAGVFAAPILPLLSDSRSALQELMQASRACGALFLMSSLLRLTPEVKGWYYGVLREAAPEVLPEYERIFQGAYAIRSYEEELRVRIEELRLLYGLPRSLPAVEEPGRWSGEACAGPPGGPADGCGPTDGGLAAFEPQRSSVSLGQRLAARREDPAAEASRGPVKEVLEQMALPF</sequence>
<feature type="region of interest" description="Disordered" evidence="4">
    <location>
        <begin position="334"/>
        <end position="353"/>
    </location>
</feature>
<evidence type="ECO:0000256" key="3">
    <source>
        <dbReference type="ARBA" id="ARBA00023014"/>
    </source>
</evidence>
<dbReference type="SFLD" id="SFLDG01084">
    <property type="entry name" value="Uncharacterised_Radical_SAM_Su"/>
    <property type="match status" value="1"/>
</dbReference>
<dbReference type="GO" id="GO:0046872">
    <property type="term" value="F:metal ion binding"/>
    <property type="evidence" value="ECO:0007669"/>
    <property type="project" value="UniProtKB-KW"/>
</dbReference>
<dbReference type="InterPro" id="IPR058240">
    <property type="entry name" value="rSAM_sf"/>
</dbReference>
<proteinExistence type="predicted"/>
<keyword evidence="1" id="KW-0479">Metal-binding</keyword>
<dbReference type="SUPFAM" id="SSF102114">
    <property type="entry name" value="Radical SAM enzymes"/>
    <property type="match status" value="1"/>
</dbReference>
<dbReference type="RefSeq" id="WP_101808131.1">
    <property type="nucleotide sequence ID" value="NZ_NFEZ01000003.1"/>
</dbReference>
<organism evidence="6 7">
    <name type="scientific">Paenibacillus pasadenensis</name>
    <dbReference type="NCBI Taxonomy" id="217090"/>
    <lineage>
        <taxon>Bacteria</taxon>
        <taxon>Bacillati</taxon>
        <taxon>Bacillota</taxon>
        <taxon>Bacilli</taxon>
        <taxon>Bacillales</taxon>
        <taxon>Paenibacillaceae</taxon>
        <taxon>Paenibacillus</taxon>
    </lineage>
</organism>
<dbReference type="InterPro" id="IPR007197">
    <property type="entry name" value="rSAM"/>
</dbReference>
<comment type="caution">
    <text evidence="6">The sequence shown here is derived from an EMBL/GenBank/DDBJ whole genome shotgun (WGS) entry which is preliminary data.</text>
</comment>
<evidence type="ECO:0000256" key="4">
    <source>
        <dbReference type="SAM" id="MobiDB-lite"/>
    </source>
</evidence>
<dbReference type="EMBL" id="NFEZ01000003">
    <property type="protein sequence ID" value="PLT47495.1"/>
    <property type="molecule type" value="Genomic_DNA"/>
</dbReference>
<evidence type="ECO:0000313" key="7">
    <source>
        <dbReference type="Proteomes" id="UP000234789"/>
    </source>
</evidence>
<name>A0A2N5NAZ5_9BACL</name>
<dbReference type="Gene3D" id="3.80.30.30">
    <property type="match status" value="1"/>
</dbReference>
<dbReference type="PANTHER" id="PTHR43432">
    <property type="entry name" value="SLR0285 PROTEIN"/>
    <property type="match status" value="1"/>
</dbReference>
<keyword evidence="3" id="KW-0411">Iron-sulfur</keyword>
<evidence type="ECO:0000256" key="2">
    <source>
        <dbReference type="ARBA" id="ARBA00023004"/>
    </source>
</evidence>
<dbReference type="CDD" id="cd01335">
    <property type="entry name" value="Radical_SAM"/>
    <property type="match status" value="1"/>
</dbReference>
<dbReference type="SMART" id="SM00729">
    <property type="entry name" value="Elp3"/>
    <property type="match status" value="1"/>
</dbReference>
<protein>
    <submittedName>
        <fullName evidence="6">Radical SAM domain protein</fullName>
    </submittedName>
</protein>
<evidence type="ECO:0000256" key="1">
    <source>
        <dbReference type="ARBA" id="ARBA00022723"/>
    </source>
</evidence>
<keyword evidence="2" id="KW-0408">Iron</keyword>
<accession>A0A2N5NAZ5</accession>
<feature type="region of interest" description="Disordered" evidence="4">
    <location>
        <begin position="302"/>
        <end position="322"/>
    </location>
</feature>